<keyword evidence="2" id="KW-1185">Reference proteome</keyword>
<evidence type="ECO:0000313" key="1">
    <source>
        <dbReference type="EMBL" id="VEN33774.1"/>
    </source>
</evidence>
<evidence type="ECO:0000313" key="2">
    <source>
        <dbReference type="Proteomes" id="UP000410492"/>
    </source>
</evidence>
<name>A0A653BER8_CALMS</name>
<accession>A0A653BER8</accession>
<protein>
    <submittedName>
        <fullName evidence="1">Uncharacterized protein</fullName>
    </submittedName>
</protein>
<proteinExistence type="predicted"/>
<sequence length="85" mass="9750">MASSVDKVLKMVNQKLNEFIHYDFQKFPPIPPKSLPPSRPMKFHTHFQQSSHSFHTDTITRTSGSTDTMFTQLFAVSRYLCTSAV</sequence>
<dbReference type="Proteomes" id="UP000410492">
    <property type="component" value="Unassembled WGS sequence"/>
</dbReference>
<reference evidence="1 2" key="1">
    <citation type="submission" date="2019-01" db="EMBL/GenBank/DDBJ databases">
        <authorList>
            <person name="Sayadi A."/>
        </authorList>
    </citation>
    <scope>NUCLEOTIDE SEQUENCE [LARGE SCALE GENOMIC DNA]</scope>
</reference>
<dbReference type="AlphaFoldDB" id="A0A653BER8"/>
<gene>
    <name evidence="1" type="ORF">CALMAC_LOCUS206</name>
</gene>
<organism evidence="1 2">
    <name type="scientific">Callosobruchus maculatus</name>
    <name type="common">Southern cowpea weevil</name>
    <name type="synonym">Pulse bruchid</name>
    <dbReference type="NCBI Taxonomy" id="64391"/>
    <lineage>
        <taxon>Eukaryota</taxon>
        <taxon>Metazoa</taxon>
        <taxon>Ecdysozoa</taxon>
        <taxon>Arthropoda</taxon>
        <taxon>Hexapoda</taxon>
        <taxon>Insecta</taxon>
        <taxon>Pterygota</taxon>
        <taxon>Neoptera</taxon>
        <taxon>Endopterygota</taxon>
        <taxon>Coleoptera</taxon>
        <taxon>Polyphaga</taxon>
        <taxon>Cucujiformia</taxon>
        <taxon>Chrysomeloidea</taxon>
        <taxon>Chrysomelidae</taxon>
        <taxon>Bruchinae</taxon>
        <taxon>Bruchini</taxon>
        <taxon>Callosobruchus</taxon>
    </lineage>
</organism>
<dbReference type="EMBL" id="CAACVG010000224">
    <property type="protein sequence ID" value="VEN33774.1"/>
    <property type="molecule type" value="Genomic_DNA"/>
</dbReference>